<keyword evidence="4" id="KW-0106">Calcium</keyword>
<dbReference type="PROSITE" id="PS00010">
    <property type="entry name" value="ASX_HYDROXYL"/>
    <property type="match status" value="1"/>
</dbReference>
<evidence type="ECO:0000256" key="3">
    <source>
        <dbReference type="ARBA" id="ARBA00022737"/>
    </source>
</evidence>
<evidence type="ECO:0000313" key="9">
    <source>
        <dbReference type="EMBL" id="VDM11834.1"/>
    </source>
</evidence>
<dbReference type="InterPro" id="IPR001881">
    <property type="entry name" value="EGF-like_Ca-bd_dom"/>
</dbReference>
<keyword evidence="6" id="KW-0325">Glycoprotein</keyword>
<keyword evidence="10" id="KW-1185">Reference proteome</keyword>
<evidence type="ECO:0000256" key="6">
    <source>
        <dbReference type="ARBA" id="ARBA00023180"/>
    </source>
</evidence>
<dbReference type="Proteomes" id="UP000270924">
    <property type="component" value="Unassembled WGS sequence"/>
</dbReference>
<dbReference type="SMART" id="SM00179">
    <property type="entry name" value="EGF_CA"/>
    <property type="match status" value="2"/>
</dbReference>
<dbReference type="SUPFAM" id="SSF57196">
    <property type="entry name" value="EGF/Laminin"/>
    <property type="match status" value="1"/>
</dbReference>
<comment type="caution">
    <text evidence="7">Lacks conserved residue(s) required for the propagation of feature annotation.</text>
</comment>
<dbReference type="PROSITE" id="PS01186">
    <property type="entry name" value="EGF_2"/>
    <property type="match status" value="1"/>
</dbReference>
<feature type="domain" description="EGF-like" evidence="8">
    <location>
        <begin position="65"/>
        <end position="107"/>
    </location>
</feature>
<keyword evidence="3" id="KW-0677">Repeat</keyword>
<dbReference type="FunFam" id="2.10.25.10:FF:000038">
    <property type="entry name" value="Fibrillin 2"/>
    <property type="match status" value="1"/>
</dbReference>
<evidence type="ECO:0000259" key="8">
    <source>
        <dbReference type="PROSITE" id="PS50026"/>
    </source>
</evidence>
<proteinExistence type="predicted"/>
<keyword evidence="2" id="KW-0732">Signal</keyword>
<dbReference type="InterPro" id="IPR000152">
    <property type="entry name" value="EGF-type_Asp/Asn_hydroxyl_site"/>
</dbReference>
<dbReference type="InParanoid" id="A0A3P7E6H6"/>
<dbReference type="SMART" id="SM00181">
    <property type="entry name" value="EGF"/>
    <property type="match status" value="2"/>
</dbReference>
<dbReference type="EMBL" id="UYWW01002481">
    <property type="protein sequence ID" value="VDM11834.1"/>
    <property type="molecule type" value="Genomic_DNA"/>
</dbReference>
<dbReference type="AlphaFoldDB" id="A0A3P7E6H6"/>
<evidence type="ECO:0000256" key="7">
    <source>
        <dbReference type="PROSITE-ProRule" id="PRU00076"/>
    </source>
</evidence>
<reference evidence="9 10" key="1">
    <citation type="submission" date="2018-11" db="EMBL/GenBank/DDBJ databases">
        <authorList>
            <consortium name="Pathogen Informatics"/>
        </authorList>
    </citation>
    <scope>NUCLEOTIDE SEQUENCE [LARGE SCALE GENOMIC DNA]</scope>
</reference>
<keyword evidence="5" id="KW-1015">Disulfide bond</keyword>
<keyword evidence="1 7" id="KW-0245">EGF-like domain</keyword>
<dbReference type="PROSITE" id="PS50026">
    <property type="entry name" value="EGF_3"/>
    <property type="match status" value="1"/>
</dbReference>
<protein>
    <recommendedName>
        <fullName evidence="8">EGF-like domain-containing protein</fullName>
    </recommendedName>
</protein>
<evidence type="ECO:0000256" key="1">
    <source>
        <dbReference type="ARBA" id="ARBA00022536"/>
    </source>
</evidence>
<organism evidence="9 10">
    <name type="scientific">Wuchereria bancrofti</name>
    <dbReference type="NCBI Taxonomy" id="6293"/>
    <lineage>
        <taxon>Eukaryota</taxon>
        <taxon>Metazoa</taxon>
        <taxon>Ecdysozoa</taxon>
        <taxon>Nematoda</taxon>
        <taxon>Chromadorea</taxon>
        <taxon>Rhabditida</taxon>
        <taxon>Spirurina</taxon>
        <taxon>Spiruromorpha</taxon>
        <taxon>Filarioidea</taxon>
        <taxon>Onchocercidae</taxon>
        <taxon>Wuchereria</taxon>
    </lineage>
</organism>
<dbReference type="Pfam" id="PF12947">
    <property type="entry name" value="EGF_3"/>
    <property type="match status" value="2"/>
</dbReference>
<evidence type="ECO:0000256" key="5">
    <source>
        <dbReference type="ARBA" id="ARBA00023157"/>
    </source>
</evidence>
<evidence type="ECO:0000256" key="4">
    <source>
        <dbReference type="ARBA" id="ARBA00022837"/>
    </source>
</evidence>
<dbReference type="OMA" id="TCTRIAD"/>
<dbReference type="OrthoDB" id="10045365at2759"/>
<dbReference type="Gene3D" id="2.10.25.10">
    <property type="entry name" value="Laminin"/>
    <property type="match status" value="2"/>
</dbReference>
<name>A0A3P7E6H6_WUCBA</name>
<dbReference type="PANTHER" id="PTHR24039:SF28">
    <property type="entry name" value="EGF-LIKE DOMAIN-CONTAINING PROTEIN"/>
    <property type="match status" value="1"/>
</dbReference>
<accession>A0A3P7E6H6</accession>
<feature type="non-terminal residue" evidence="9">
    <location>
        <position position="1"/>
    </location>
</feature>
<dbReference type="PANTHER" id="PTHR24039">
    <property type="entry name" value="FIBRILLIN-RELATED"/>
    <property type="match status" value="1"/>
</dbReference>
<dbReference type="InterPro" id="IPR000742">
    <property type="entry name" value="EGF"/>
</dbReference>
<evidence type="ECO:0000313" key="10">
    <source>
        <dbReference type="Proteomes" id="UP000270924"/>
    </source>
</evidence>
<dbReference type="GO" id="GO:0005509">
    <property type="term" value="F:calcium ion binding"/>
    <property type="evidence" value="ECO:0007669"/>
    <property type="project" value="InterPro"/>
</dbReference>
<sequence>VNECITERHNCSSKAICINEIGTYQCKCNELFVGDGFTCTRIADKLKKFEFCTAKLLLSAKCVVEMDACYLRYKEKCSVNAVCDEKSPEGPECVCNDGYHGDGLNCLRINAAIDEPITPIFDNEITDVELEIPKSIEIDSDMEETPFLMHNWENEQITTELTVQEHGKEKTTKMRTTTIPPFAKDYSDIGNELYIGGKTIEEADSSSSKF</sequence>
<evidence type="ECO:0000256" key="2">
    <source>
        <dbReference type="ARBA" id="ARBA00022729"/>
    </source>
</evidence>
<dbReference type="InterPro" id="IPR024731">
    <property type="entry name" value="NELL2-like_EGF"/>
</dbReference>
<gene>
    <name evidence="9" type="ORF">WBA_LOCUS5220</name>
</gene>
<dbReference type="CDD" id="cd00054">
    <property type="entry name" value="EGF_CA"/>
    <property type="match status" value="1"/>
</dbReference>